<dbReference type="AlphaFoldDB" id="B6K858"/>
<dbReference type="RefSeq" id="XP_002176005.1">
    <property type="nucleotide sequence ID" value="XM_002175969.1"/>
</dbReference>
<evidence type="ECO:0000313" key="2">
    <source>
        <dbReference type="Proteomes" id="UP000001744"/>
    </source>
</evidence>
<protein>
    <submittedName>
        <fullName evidence="1">Uncharacterized protein</fullName>
    </submittedName>
</protein>
<gene>
    <name evidence="1" type="ORF">SJAG_05347</name>
</gene>
<dbReference type="EMBL" id="KE651167">
    <property type="protein sequence ID" value="EEB09712.1"/>
    <property type="molecule type" value="Genomic_DNA"/>
</dbReference>
<sequence length="264" mass="29811">MRYSCNGSSTDDIFALLYGEKRTSSESFEVCSITHLIELLVENGQLDDEFYQARRRHCMNLTPRVIELGHTACVKFCDNLNLTVLGCCVLGEQVTPVMYSIIQKVQNLTDNQCIFLLLLPTDFNLEQMKVFALPPTTSSVVESLQWKQIPWTVRNAPSGYYPALHSLNQALQSSSSRGISRSHAAIVESLFRKAELLKHRLVYKPHTLSKSDLCNISHICRLIDSLSGSSVMLDKELGHAESFNTLYRVLNDVGLIERFLHRAT</sequence>
<dbReference type="GeneID" id="7050366"/>
<evidence type="ECO:0000313" key="1">
    <source>
        <dbReference type="EMBL" id="EEB09712.1"/>
    </source>
</evidence>
<reference evidence="1 2" key="1">
    <citation type="journal article" date="2011" name="Science">
        <title>Comparative functional genomics of the fission yeasts.</title>
        <authorList>
            <person name="Rhind N."/>
            <person name="Chen Z."/>
            <person name="Yassour M."/>
            <person name="Thompson D.A."/>
            <person name="Haas B.J."/>
            <person name="Habib N."/>
            <person name="Wapinski I."/>
            <person name="Roy S."/>
            <person name="Lin M.F."/>
            <person name="Heiman D.I."/>
            <person name="Young S.K."/>
            <person name="Furuya K."/>
            <person name="Guo Y."/>
            <person name="Pidoux A."/>
            <person name="Chen H.M."/>
            <person name="Robbertse B."/>
            <person name="Goldberg J.M."/>
            <person name="Aoki K."/>
            <person name="Bayne E.H."/>
            <person name="Berlin A.M."/>
            <person name="Desjardins C.A."/>
            <person name="Dobbs E."/>
            <person name="Dukaj L."/>
            <person name="Fan L."/>
            <person name="FitzGerald M.G."/>
            <person name="French C."/>
            <person name="Gujja S."/>
            <person name="Hansen K."/>
            <person name="Keifenheim D."/>
            <person name="Levin J.Z."/>
            <person name="Mosher R.A."/>
            <person name="Mueller C.A."/>
            <person name="Pfiffner J."/>
            <person name="Priest M."/>
            <person name="Russ C."/>
            <person name="Smialowska A."/>
            <person name="Swoboda P."/>
            <person name="Sykes S.M."/>
            <person name="Vaughn M."/>
            <person name="Vengrova S."/>
            <person name="Yoder R."/>
            <person name="Zeng Q."/>
            <person name="Allshire R."/>
            <person name="Baulcombe D."/>
            <person name="Birren B.W."/>
            <person name="Brown W."/>
            <person name="Ekwall K."/>
            <person name="Kellis M."/>
            <person name="Leatherwood J."/>
            <person name="Levin H."/>
            <person name="Margalit H."/>
            <person name="Martienssen R."/>
            <person name="Nieduszynski C.A."/>
            <person name="Spatafora J.W."/>
            <person name="Friedman N."/>
            <person name="Dalgaard J.Z."/>
            <person name="Baumann P."/>
            <person name="Niki H."/>
            <person name="Regev A."/>
            <person name="Nusbaum C."/>
        </authorList>
    </citation>
    <scope>NUCLEOTIDE SEQUENCE [LARGE SCALE GENOMIC DNA]</scope>
    <source>
        <strain evidence="2">yFS275 / FY16936</strain>
    </source>
</reference>
<accession>B6K858</accession>
<name>B6K858_SCHJY</name>
<dbReference type="Proteomes" id="UP000001744">
    <property type="component" value="Unassembled WGS sequence"/>
</dbReference>
<proteinExistence type="predicted"/>
<dbReference type="VEuPathDB" id="FungiDB:SJAG_05347"/>
<dbReference type="HOGENOM" id="CLU_1054331_0_0_1"/>
<keyword evidence="2" id="KW-1185">Reference proteome</keyword>
<dbReference type="OMA" id="KYSNYVA"/>
<dbReference type="JaponicusDB" id="SJAG_05347"/>
<organism evidence="1 2">
    <name type="scientific">Schizosaccharomyces japonicus (strain yFS275 / FY16936)</name>
    <name type="common">Fission yeast</name>
    <dbReference type="NCBI Taxonomy" id="402676"/>
    <lineage>
        <taxon>Eukaryota</taxon>
        <taxon>Fungi</taxon>
        <taxon>Dikarya</taxon>
        <taxon>Ascomycota</taxon>
        <taxon>Taphrinomycotina</taxon>
        <taxon>Schizosaccharomycetes</taxon>
        <taxon>Schizosaccharomycetales</taxon>
        <taxon>Schizosaccharomycetaceae</taxon>
        <taxon>Schizosaccharomyces</taxon>
    </lineage>
</organism>